<dbReference type="AlphaFoldDB" id="A0AAU9L5Z2"/>
<dbReference type="InterPro" id="IPR012337">
    <property type="entry name" value="RNaseH-like_sf"/>
</dbReference>
<protein>
    <recommendedName>
        <fullName evidence="3">Integrase catalytic domain-containing protein</fullName>
    </recommendedName>
</protein>
<evidence type="ECO:0000313" key="2">
    <source>
        <dbReference type="Proteomes" id="UP001160483"/>
    </source>
</evidence>
<dbReference type="EMBL" id="CAKKTJ010000155">
    <property type="protein sequence ID" value="CAH0476503.1"/>
    <property type="molecule type" value="Genomic_DNA"/>
</dbReference>
<evidence type="ECO:0008006" key="3">
    <source>
        <dbReference type="Google" id="ProtNLM"/>
    </source>
</evidence>
<dbReference type="PANTHER" id="PTHR45835:SF99">
    <property type="entry name" value="CHROMO DOMAIN-CONTAINING PROTEIN-RELATED"/>
    <property type="match status" value="1"/>
</dbReference>
<sequence>MDFVFGLPRDAAGNTGIVVFVDRLSKMAHLAAVLESIDGEGIAKLFMYRVFRQHGLPVAIVLDIDPVGRTDQTERVNCVIGDMLCIVFAETRKQWSTMLTLVEFALITRCMPRQASPHSM</sequence>
<gene>
    <name evidence="1" type="ORF">PBS003_LOCUS3281</name>
</gene>
<evidence type="ECO:0000313" key="1">
    <source>
        <dbReference type="EMBL" id="CAH0476503.1"/>
    </source>
</evidence>
<name>A0AAU9L5Z2_9STRA</name>
<reference evidence="1" key="1">
    <citation type="submission" date="2021-11" db="EMBL/GenBank/DDBJ databases">
        <authorList>
            <person name="Islam A."/>
            <person name="Islam S."/>
            <person name="Flora M.S."/>
            <person name="Rahman M."/>
            <person name="Ziaur R.M."/>
            <person name="Epstein J.H."/>
            <person name="Hassan M."/>
            <person name="Klassen M."/>
            <person name="Woodard K."/>
            <person name="Webb A."/>
            <person name="Webby R.J."/>
            <person name="El Zowalaty M.E."/>
        </authorList>
    </citation>
    <scope>NUCLEOTIDE SEQUENCE</scope>
    <source>
        <strain evidence="1">Pbs3</strain>
    </source>
</reference>
<dbReference type="PANTHER" id="PTHR45835">
    <property type="entry name" value="YALI0A06105P"/>
    <property type="match status" value="1"/>
</dbReference>
<accession>A0AAU9L5Z2</accession>
<organism evidence="1 2">
    <name type="scientific">Peronospora belbahrii</name>
    <dbReference type="NCBI Taxonomy" id="622444"/>
    <lineage>
        <taxon>Eukaryota</taxon>
        <taxon>Sar</taxon>
        <taxon>Stramenopiles</taxon>
        <taxon>Oomycota</taxon>
        <taxon>Peronosporomycetes</taxon>
        <taxon>Peronosporales</taxon>
        <taxon>Peronosporaceae</taxon>
        <taxon>Peronospora</taxon>
    </lineage>
</organism>
<dbReference type="SUPFAM" id="SSF53098">
    <property type="entry name" value="Ribonuclease H-like"/>
    <property type="match status" value="1"/>
</dbReference>
<proteinExistence type="predicted"/>
<dbReference type="Proteomes" id="UP001160483">
    <property type="component" value="Unassembled WGS sequence"/>
</dbReference>
<dbReference type="Gene3D" id="3.30.420.10">
    <property type="entry name" value="Ribonuclease H-like superfamily/Ribonuclease H"/>
    <property type="match status" value="1"/>
</dbReference>
<dbReference type="InterPro" id="IPR036397">
    <property type="entry name" value="RNaseH_sf"/>
</dbReference>
<comment type="caution">
    <text evidence="1">The sequence shown here is derived from an EMBL/GenBank/DDBJ whole genome shotgun (WGS) entry which is preliminary data.</text>
</comment>
<dbReference type="GO" id="GO:0003676">
    <property type="term" value="F:nucleic acid binding"/>
    <property type="evidence" value="ECO:0007669"/>
    <property type="project" value="InterPro"/>
</dbReference>